<gene>
    <name evidence="1" type="ORF">RPERSI_LOCUS9468</name>
</gene>
<proteinExistence type="predicted"/>
<dbReference type="EMBL" id="CAJVQC010017964">
    <property type="protein sequence ID" value="CAG8689474.1"/>
    <property type="molecule type" value="Genomic_DNA"/>
</dbReference>
<organism evidence="1 2">
    <name type="scientific">Racocetra persica</name>
    <dbReference type="NCBI Taxonomy" id="160502"/>
    <lineage>
        <taxon>Eukaryota</taxon>
        <taxon>Fungi</taxon>
        <taxon>Fungi incertae sedis</taxon>
        <taxon>Mucoromycota</taxon>
        <taxon>Glomeromycotina</taxon>
        <taxon>Glomeromycetes</taxon>
        <taxon>Diversisporales</taxon>
        <taxon>Gigasporaceae</taxon>
        <taxon>Racocetra</taxon>
    </lineage>
</organism>
<protein>
    <submittedName>
        <fullName evidence="1">35820_t:CDS:1</fullName>
    </submittedName>
</protein>
<evidence type="ECO:0000313" key="2">
    <source>
        <dbReference type="Proteomes" id="UP000789920"/>
    </source>
</evidence>
<reference evidence="1" key="1">
    <citation type="submission" date="2021-06" db="EMBL/GenBank/DDBJ databases">
        <authorList>
            <person name="Kallberg Y."/>
            <person name="Tangrot J."/>
            <person name="Rosling A."/>
        </authorList>
    </citation>
    <scope>NUCLEOTIDE SEQUENCE</scope>
    <source>
        <strain evidence="1">MA461A</strain>
    </source>
</reference>
<keyword evidence="2" id="KW-1185">Reference proteome</keyword>
<dbReference type="Proteomes" id="UP000789920">
    <property type="component" value="Unassembled WGS sequence"/>
</dbReference>
<sequence>MTAFTGCALTLMPTASDLRPGNNSCNNSTRHYFAFMSIDNTSNINELPRGREEMNEFFYEPNQECAKIV</sequence>
<evidence type="ECO:0000313" key="1">
    <source>
        <dbReference type="EMBL" id="CAG8689474.1"/>
    </source>
</evidence>
<comment type="caution">
    <text evidence="1">The sequence shown here is derived from an EMBL/GenBank/DDBJ whole genome shotgun (WGS) entry which is preliminary data.</text>
</comment>
<name>A0ACA9P2N0_9GLOM</name>
<accession>A0ACA9P2N0</accession>